<proteinExistence type="predicted"/>
<sequence>MSETMLAFHSQLSVVMETVLKAAMFEITRLVEASFLEEVMRGRQEVEALKQRLQRSERRLGSREGAGRGAGGPGAGAAAGRKTHSLGL</sequence>
<evidence type="ECO:0000313" key="3">
    <source>
        <dbReference type="Proteomes" id="UP001152803"/>
    </source>
</evidence>
<evidence type="ECO:0000256" key="1">
    <source>
        <dbReference type="SAM" id="MobiDB-lite"/>
    </source>
</evidence>
<gene>
    <name evidence="2" type="ORF">COCON_G00113870</name>
</gene>
<comment type="caution">
    <text evidence="2">The sequence shown here is derived from an EMBL/GenBank/DDBJ whole genome shotgun (WGS) entry which is preliminary data.</text>
</comment>
<dbReference type="OrthoDB" id="8922241at2759"/>
<feature type="compositionally biased region" description="Gly residues" evidence="1">
    <location>
        <begin position="67"/>
        <end position="77"/>
    </location>
</feature>
<dbReference type="EMBL" id="JAFJMO010000008">
    <property type="protein sequence ID" value="KAJ8268780.1"/>
    <property type="molecule type" value="Genomic_DNA"/>
</dbReference>
<accession>A0A9Q1HXF2</accession>
<feature type="compositionally biased region" description="Basic and acidic residues" evidence="1">
    <location>
        <begin position="51"/>
        <end position="66"/>
    </location>
</feature>
<keyword evidence="3" id="KW-1185">Reference proteome</keyword>
<feature type="region of interest" description="Disordered" evidence="1">
    <location>
        <begin position="51"/>
        <end position="88"/>
    </location>
</feature>
<evidence type="ECO:0000313" key="2">
    <source>
        <dbReference type="EMBL" id="KAJ8268780.1"/>
    </source>
</evidence>
<dbReference type="Proteomes" id="UP001152803">
    <property type="component" value="Unassembled WGS sequence"/>
</dbReference>
<dbReference type="AlphaFoldDB" id="A0A9Q1HXF2"/>
<name>A0A9Q1HXF2_CONCO</name>
<reference evidence="2" key="1">
    <citation type="journal article" date="2023" name="Science">
        <title>Genome structures resolve the early diversification of teleost fishes.</title>
        <authorList>
            <person name="Parey E."/>
            <person name="Louis A."/>
            <person name="Montfort J."/>
            <person name="Bouchez O."/>
            <person name="Roques C."/>
            <person name="Iampietro C."/>
            <person name="Lluch J."/>
            <person name="Castinel A."/>
            <person name="Donnadieu C."/>
            <person name="Desvignes T."/>
            <person name="Floi Bucao C."/>
            <person name="Jouanno E."/>
            <person name="Wen M."/>
            <person name="Mejri S."/>
            <person name="Dirks R."/>
            <person name="Jansen H."/>
            <person name="Henkel C."/>
            <person name="Chen W.J."/>
            <person name="Zahm M."/>
            <person name="Cabau C."/>
            <person name="Klopp C."/>
            <person name="Thompson A.W."/>
            <person name="Robinson-Rechavi M."/>
            <person name="Braasch I."/>
            <person name="Lecointre G."/>
            <person name="Bobe J."/>
            <person name="Postlethwait J.H."/>
            <person name="Berthelot C."/>
            <person name="Roest Crollius H."/>
            <person name="Guiguen Y."/>
        </authorList>
    </citation>
    <scope>NUCLEOTIDE SEQUENCE</scope>
    <source>
        <strain evidence="2">Concon-B</strain>
    </source>
</reference>
<protein>
    <submittedName>
        <fullName evidence="2">Uncharacterized protein</fullName>
    </submittedName>
</protein>
<organism evidence="2 3">
    <name type="scientific">Conger conger</name>
    <name type="common">Conger eel</name>
    <name type="synonym">Muraena conger</name>
    <dbReference type="NCBI Taxonomy" id="82655"/>
    <lineage>
        <taxon>Eukaryota</taxon>
        <taxon>Metazoa</taxon>
        <taxon>Chordata</taxon>
        <taxon>Craniata</taxon>
        <taxon>Vertebrata</taxon>
        <taxon>Euteleostomi</taxon>
        <taxon>Actinopterygii</taxon>
        <taxon>Neopterygii</taxon>
        <taxon>Teleostei</taxon>
        <taxon>Anguilliformes</taxon>
        <taxon>Congridae</taxon>
        <taxon>Conger</taxon>
    </lineage>
</organism>